<comment type="caution">
    <text evidence="3">The sequence shown here is derived from an EMBL/GenBank/DDBJ whole genome shotgun (WGS) entry which is preliminary data.</text>
</comment>
<keyword evidence="4" id="KW-1185">Reference proteome</keyword>
<evidence type="ECO:0000259" key="2">
    <source>
        <dbReference type="PROSITE" id="PS51186"/>
    </source>
</evidence>
<dbReference type="InterPro" id="IPR016181">
    <property type="entry name" value="Acyl_CoA_acyltransferase"/>
</dbReference>
<dbReference type="Proteomes" id="UP000431080">
    <property type="component" value="Unassembled WGS sequence"/>
</dbReference>
<evidence type="ECO:0000313" key="3">
    <source>
        <dbReference type="EMBL" id="MRG59838.1"/>
    </source>
</evidence>
<dbReference type="InterPro" id="IPR051531">
    <property type="entry name" value="N-acetyltransferase"/>
</dbReference>
<evidence type="ECO:0000313" key="4">
    <source>
        <dbReference type="Proteomes" id="UP000431080"/>
    </source>
</evidence>
<protein>
    <submittedName>
        <fullName evidence="3">GNAT family N-acetyltransferase</fullName>
    </submittedName>
</protein>
<name>A0A6I2FFS7_9MICO</name>
<accession>A0A6I2FFS7</accession>
<sequence length="247" mass="27506">MPRPASPGPPALPGPPVHPTPPAHPARPASPTHVPSDRPRVELPFDAAPLAKRPLQTERLRLRPLEASDAPDVWEYQRLPEVLRYIPWIERTEEEGYEHTRTRSGMRRLVAAGDALILAMELVGEASVSPDSPTDRIVGDLMLRVASTEHAQFEVGWVVHPDFQGRGLAAEAARAVLDLAFGRIRAHRVQANLDTRNEASARLCERLGMRREATILEEQFHDGEWEDTAIYGILAREWAERAAASTR</sequence>
<reference evidence="3 4" key="1">
    <citation type="submission" date="2019-10" db="EMBL/GenBank/DDBJ databases">
        <authorList>
            <person name="Nie G."/>
            <person name="Ming H."/>
            <person name="Yi B."/>
        </authorList>
    </citation>
    <scope>NUCLEOTIDE SEQUENCE [LARGE SCALE GENOMIC DNA]</scope>
    <source>
        <strain evidence="3 4">CFH 90414</strain>
    </source>
</reference>
<proteinExistence type="predicted"/>
<dbReference type="PROSITE" id="PS51186">
    <property type="entry name" value="GNAT"/>
    <property type="match status" value="1"/>
</dbReference>
<dbReference type="PANTHER" id="PTHR43792:SF1">
    <property type="entry name" value="N-ACETYLTRANSFERASE DOMAIN-CONTAINING PROTEIN"/>
    <property type="match status" value="1"/>
</dbReference>
<dbReference type="SUPFAM" id="SSF55729">
    <property type="entry name" value="Acyl-CoA N-acyltransferases (Nat)"/>
    <property type="match status" value="1"/>
</dbReference>
<dbReference type="AlphaFoldDB" id="A0A6I2FFS7"/>
<dbReference type="GO" id="GO:0016747">
    <property type="term" value="F:acyltransferase activity, transferring groups other than amino-acyl groups"/>
    <property type="evidence" value="ECO:0007669"/>
    <property type="project" value="InterPro"/>
</dbReference>
<dbReference type="EMBL" id="WJIF01000003">
    <property type="protein sequence ID" value="MRG59838.1"/>
    <property type="molecule type" value="Genomic_DNA"/>
</dbReference>
<gene>
    <name evidence="3" type="ORF">GE115_08150</name>
</gene>
<dbReference type="PANTHER" id="PTHR43792">
    <property type="entry name" value="GNAT FAMILY, PUTATIVE (AFU_ORTHOLOGUE AFUA_3G00765)-RELATED-RELATED"/>
    <property type="match status" value="1"/>
</dbReference>
<dbReference type="CDD" id="cd04301">
    <property type="entry name" value="NAT_SF"/>
    <property type="match status" value="1"/>
</dbReference>
<dbReference type="InterPro" id="IPR000182">
    <property type="entry name" value="GNAT_dom"/>
</dbReference>
<feature type="region of interest" description="Disordered" evidence="1">
    <location>
        <begin position="1"/>
        <end position="41"/>
    </location>
</feature>
<organism evidence="3 4">
    <name type="scientific">Agromyces agglutinans</name>
    <dbReference type="NCBI Taxonomy" id="2662258"/>
    <lineage>
        <taxon>Bacteria</taxon>
        <taxon>Bacillati</taxon>
        <taxon>Actinomycetota</taxon>
        <taxon>Actinomycetes</taxon>
        <taxon>Micrococcales</taxon>
        <taxon>Microbacteriaceae</taxon>
        <taxon>Agromyces</taxon>
    </lineage>
</organism>
<feature type="compositionally biased region" description="Pro residues" evidence="1">
    <location>
        <begin position="1"/>
        <end position="25"/>
    </location>
</feature>
<dbReference type="Gene3D" id="3.40.630.30">
    <property type="match status" value="1"/>
</dbReference>
<feature type="domain" description="N-acetyltransferase" evidence="2">
    <location>
        <begin position="60"/>
        <end position="237"/>
    </location>
</feature>
<evidence type="ECO:0000256" key="1">
    <source>
        <dbReference type="SAM" id="MobiDB-lite"/>
    </source>
</evidence>
<keyword evidence="3" id="KW-0808">Transferase</keyword>
<dbReference type="Pfam" id="PF13302">
    <property type="entry name" value="Acetyltransf_3"/>
    <property type="match status" value="1"/>
</dbReference>